<dbReference type="Gene3D" id="2.30.30.240">
    <property type="entry name" value="PRC-barrel domain"/>
    <property type="match status" value="1"/>
</dbReference>
<evidence type="ECO:0000259" key="1">
    <source>
        <dbReference type="Pfam" id="PF05239"/>
    </source>
</evidence>
<feature type="domain" description="PRC-barrel" evidence="1">
    <location>
        <begin position="3"/>
        <end position="75"/>
    </location>
</feature>
<keyword evidence="3" id="KW-1185">Reference proteome</keyword>
<dbReference type="PANTHER" id="PTHR40061:SF1">
    <property type="entry name" value="SPORULATION PROTEIN YLMC-RELATED"/>
    <property type="match status" value="1"/>
</dbReference>
<dbReference type="Proteomes" id="UP000280696">
    <property type="component" value="Unassembled WGS sequence"/>
</dbReference>
<organism evidence="2 3">
    <name type="scientific">Parablautia intestinalis</name>
    <dbReference type="NCBI Taxonomy" id="2320100"/>
    <lineage>
        <taxon>Bacteria</taxon>
        <taxon>Bacillati</taxon>
        <taxon>Bacillota</taxon>
        <taxon>Clostridia</taxon>
        <taxon>Lachnospirales</taxon>
        <taxon>Lachnospiraceae</taxon>
        <taxon>Parablautia</taxon>
    </lineage>
</organism>
<dbReference type="InterPro" id="IPR014238">
    <property type="entry name" value="Spore_YlmC/YmxH"/>
</dbReference>
<comment type="caution">
    <text evidence="2">The sequence shown here is derived from an EMBL/GenBank/DDBJ whole genome shotgun (WGS) entry which is preliminary data.</text>
</comment>
<dbReference type="Pfam" id="PF05239">
    <property type="entry name" value="PRC"/>
    <property type="match status" value="1"/>
</dbReference>
<dbReference type="OrthoDB" id="6024937at2"/>
<dbReference type="EMBL" id="RAYQ01000016">
    <property type="protein sequence ID" value="RKI90169.1"/>
    <property type="molecule type" value="Genomic_DNA"/>
</dbReference>
<gene>
    <name evidence="2" type="ORF">D7V94_15005</name>
</gene>
<dbReference type="InterPro" id="IPR027275">
    <property type="entry name" value="PRC-brl_dom"/>
</dbReference>
<proteinExistence type="predicted"/>
<evidence type="ECO:0000313" key="2">
    <source>
        <dbReference type="EMBL" id="RKI90169.1"/>
    </source>
</evidence>
<protein>
    <submittedName>
        <fullName evidence="2">YlmC/YmxH family sporulation protein</fullName>
    </submittedName>
</protein>
<evidence type="ECO:0000313" key="3">
    <source>
        <dbReference type="Proteomes" id="UP000280696"/>
    </source>
</evidence>
<name>A0A3A9AFL5_9FIRM</name>
<dbReference type="SUPFAM" id="SSF50346">
    <property type="entry name" value="PRC-barrel domain"/>
    <property type="match status" value="1"/>
</dbReference>
<dbReference type="InterPro" id="IPR011033">
    <property type="entry name" value="PRC_barrel-like_sf"/>
</dbReference>
<dbReference type="RefSeq" id="WP_120471147.1">
    <property type="nucleotide sequence ID" value="NZ_CATAJS010000068.1"/>
</dbReference>
<reference evidence="2 3" key="1">
    <citation type="submission" date="2018-09" db="EMBL/GenBank/DDBJ databases">
        <title>Murine metabolic-syndrome-specific gut microbial biobank.</title>
        <authorList>
            <person name="Liu C."/>
        </authorList>
    </citation>
    <scope>NUCLEOTIDE SEQUENCE [LARGE SCALE GENOMIC DNA]</scope>
    <source>
        <strain evidence="2 3">0.1xD8-82</strain>
    </source>
</reference>
<sequence>MLFSELKCKDVINMRDCKKLGRISDLEFDQCSGQICKVFIPSGNKFFNLLCTEPDICIPYKDIKQIGPDIIIVDIRC</sequence>
<dbReference type="NCBIfam" id="TIGR02888">
    <property type="entry name" value="spore_YlmC_YmxH"/>
    <property type="match status" value="1"/>
</dbReference>
<dbReference type="AlphaFoldDB" id="A0A3A9AFL5"/>
<dbReference type="PANTHER" id="PTHR40061">
    <property type="entry name" value="SPORULATION PROTEIN YLMC-RELATED"/>
    <property type="match status" value="1"/>
</dbReference>
<accession>A0A3A9AFL5</accession>